<name>B4GQ94_DROPE</name>
<protein>
    <submittedName>
        <fullName evidence="2">GL14518</fullName>
    </submittedName>
</protein>
<dbReference type="OMA" id="MEFILRI"/>
<reference evidence="2 3" key="1">
    <citation type="journal article" date="2007" name="Nature">
        <title>Evolution of genes and genomes on the Drosophila phylogeny.</title>
        <authorList>
            <consortium name="Drosophila 12 Genomes Consortium"/>
            <person name="Clark A.G."/>
            <person name="Eisen M.B."/>
            <person name="Smith D.R."/>
            <person name="Bergman C.M."/>
            <person name="Oliver B."/>
            <person name="Markow T.A."/>
            <person name="Kaufman T.C."/>
            <person name="Kellis M."/>
            <person name="Gelbart W."/>
            <person name="Iyer V.N."/>
            <person name="Pollard D.A."/>
            <person name="Sackton T.B."/>
            <person name="Larracuente A.M."/>
            <person name="Singh N.D."/>
            <person name="Abad J.P."/>
            <person name="Abt D.N."/>
            <person name="Adryan B."/>
            <person name="Aguade M."/>
            <person name="Akashi H."/>
            <person name="Anderson W.W."/>
            <person name="Aquadro C.F."/>
            <person name="Ardell D.H."/>
            <person name="Arguello R."/>
            <person name="Artieri C.G."/>
            <person name="Barbash D.A."/>
            <person name="Barker D."/>
            <person name="Barsanti P."/>
            <person name="Batterham P."/>
            <person name="Batzoglou S."/>
            <person name="Begun D."/>
            <person name="Bhutkar A."/>
            <person name="Blanco E."/>
            <person name="Bosak S.A."/>
            <person name="Bradley R.K."/>
            <person name="Brand A.D."/>
            <person name="Brent M.R."/>
            <person name="Brooks A.N."/>
            <person name="Brown R.H."/>
            <person name="Butlin R.K."/>
            <person name="Caggese C."/>
            <person name="Calvi B.R."/>
            <person name="Bernardo de Carvalho A."/>
            <person name="Caspi A."/>
            <person name="Castrezana S."/>
            <person name="Celniker S.E."/>
            <person name="Chang J.L."/>
            <person name="Chapple C."/>
            <person name="Chatterji S."/>
            <person name="Chinwalla A."/>
            <person name="Civetta A."/>
            <person name="Clifton S.W."/>
            <person name="Comeron J.M."/>
            <person name="Costello J.C."/>
            <person name="Coyne J.A."/>
            <person name="Daub J."/>
            <person name="David R.G."/>
            <person name="Delcher A.L."/>
            <person name="Delehaunty K."/>
            <person name="Do C.B."/>
            <person name="Ebling H."/>
            <person name="Edwards K."/>
            <person name="Eickbush T."/>
            <person name="Evans J.D."/>
            <person name="Filipski A."/>
            <person name="Findeiss S."/>
            <person name="Freyhult E."/>
            <person name="Fulton L."/>
            <person name="Fulton R."/>
            <person name="Garcia A.C."/>
            <person name="Gardiner A."/>
            <person name="Garfield D.A."/>
            <person name="Garvin B.E."/>
            <person name="Gibson G."/>
            <person name="Gilbert D."/>
            <person name="Gnerre S."/>
            <person name="Godfrey J."/>
            <person name="Good R."/>
            <person name="Gotea V."/>
            <person name="Gravely B."/>
            <person name="Greenberg A.J."/>
            <person name="Griffiths-Jones S."/>
            <person name="Gross S."/>
            <person name="Guigo R."/>
            <person name="Gustafson E.A."/>
            <person name="Haerty W."/>
            <person name="Hahn M.W."/>
            <person name="Halligan D.L."/>
            <person name="Halpern A.L."/>
            <person name="Halter G.M."/>
            <person name="Han M.V."/>
            <person name="Heger A."/>
            <person name="Hillier L."/>
            <person name="Hinrichs A.S."/>
            <person name="Holmes I."/>
            <person name="Hoskins R.A."/>
            <person name="Hubisz M.J."/>
            <person name="Hultmark D."/>
            <person name="Huntley M.A."/>
            <person name="Jaffe D.B."/>
            <person name="Jagadeeshan S."/>
            <person name="Jeck W.R."/>
            <person name="Johnson J."/>
            <person name="Jones C.D."/>
            <person name="Jordan W.C."/>
            <person name="Karpen G.H."/>
            <person name="Kataoka E."/>
            <person name="Keightley P.D."/>
            <person name="Kheradpour P."/>
            <person name="Kirkness E.F."/>
            <person name="Koerich L.B."/>
            <person name="Kristiansen K."/>
            <person name="Kudrna D."/>
            <person name="Kulathinal R.J."/>
            <person name="Kumar S."/>
            <person name="Kwok R."/>
            <person name="Lander E."/>
            <person name="Langley C.H."/>
            <person name="Lapoint R."/>
            <person name="Lazzaro B.P."/>
            <person name="Lee S.J."/>
            <person name="Levesque L."/>
            <person name="Li R."/>
            <person name="Lin C.F."/>
            <person name="Lin M.F."/>
            <person name="Lindblad-Toh K."/>
            <person name="Llopart A."/>
            <person name="Long M."/>
            <person name="Low L."/>
            <person name="Lozovsky E."/>
            <person name="Lu J."/>
            <person name="Luo M."/>
            <person name="Machado C.A."/>
            <person name="Makalowski W."/>
            <person name="Marzo M."/>
            <person name="Matsuda M."/>
            <person name="Matzkin L."/>
            <person name="McAllister B."/>
            <person name="McBride C.S."/>
            <person name="McKernan B."/>
            <person name="McKernan K."/>
            <person name="Mendez-Lago M."/>
            <person name="Minx P."/>
            <person name="Mollenhauer M.U."/>
            <person name="Montooth K."/>
            <person name="Mount S.M."/>
            <person name="Mu X."/>
            <person name="Myers E."/>
            <person name="Negre B."/>
            <person name="Newfeld S."/>
            <person name="Nielsen R."/>
            <person name="Noor M.A."/>
            <person name="O'Grady P."/>
            <person name="Pachter L."/>
            <person name="Papaceit M."/>
            <person name="Parisi M.J."/>
            <person name="Parisi M."/>
            <person name="Parts L."/>
            <person name="Pedersen J.S."/>
            <person name="Pesole G."/>
            <person name="Phillippy A.M."/>
            <person name="Ponting C.P."/>
            <person name="Pop M."/>
            <person name="Porcelli D."/>
            <person name="Powell J.R."/>
            <person name="Prohaska S."/>
            <person name="Pruitt K."/>
            <person name="Puig M."/>
            <person name="Quesneville H."/>
            <person name="Ram K.R."/>
            <person name="Rand D."/>
            <person name="Rasmussen M.D."/>
            <person name="Reed L.K."/>
            <person name="Reenan R."/>
            <person name="Reily A."/>
            <person name="Remington K.A."/>
            <person name="Rieger T.T."/>
            <person name="Ritchie M.G."/>
            <person name="Robin C."/>
            <person name="Rogers Y.H."/>
            <person name="Rohde C."/>
            <person name="Rozas J."/>
            <person name="Rubenfield M.J."/>
            <person name="Ruiz A."/>
            <person name="Russo S."/>
            <person name="Salzberg S.L."/>
            <person name="Sanchez-Gracia A."/>
            <person name="Saranga D.J."/>
            <person name="Sato H."/>
            <person name="Schaeffer S.W."/>
            <person name="Schatz M.C."/>
            <person name="Schlenke T."/>
            <person name="Schwartz R."/>
            <person name="Segarra C."/>
            <person name="Singh R.S."/>
            <person name="Sirot L."/>
            <person name="Sirota M."/>
            <person name="Sisneros N.B."/>
            <person name="Smith C.D."/>
            <person name="Smith T.F."/>
            <person name="Spieth J."/>
            <person name="Stage D.E."/>
            <person name="Stark A."/>
            <person name="Stephan W."/>
            <person name="Strausberg R.L."/>
            <person name="Strempel S."/>
            <person name="Sturgill D."/>
            <person name="Sutton G."/>
            <person name="Sutton G.G."/>
            <person name="Tao W."/>
            <person name="Teichmann S."/>
            <person name="Tobari Y.N."/>
            <person name="Tomimura Y."/>
            <person name="Tsolas J.M."/>
            <person name="Valente V.L."/>
            <person name="Venter E."/>
            <person name="Venter J.C."/>
            <person name="Vicario S."/>
            <person name="Vieira F.G."/>
            <person name="Vilella A.J."/>
            <person name="Villasante A."/>
            <person name="Walenz B."/>
            <person name="Wang J."/>
            <person name="Wasserman M."/>
            <person name="Watts T."/>
            <person name="Wilson D."/>
            <person name="Wilson R.K."/>
            <person name="Wing R.A."/>
            <person name="Wolfner M.F."/>
            <person name="Wong A."/>
            <person name="Wong G.K."/>
            <person name="Wu C.I."/>
            <person name="Wu G."/>
            <person name="Yamamoto D."/>
            <person name="Yang H.P."/>
            <person name="Yang S.P."/>
            <person name="Yorke J.A."/>
            <person name="Yoshida K."/>
            <person name="Zdobnov E."/>
            <person name="Zhang P."/>
            <person name="Zhang Y."/>
            <person name="Zimin A.V."/>
            <person name="Baldwin J."/>
            <person name="Abdouelleil A."/>
            <person name="Abdulkadir J."/>
            <person name="Abebe A."/>
            <person name="Abera B."/>
            <person name="Abreu J."/>
            <person name="Acer S.C."/>
            <person name="Aftuck L."/>
            <person name="Alexander A."/>
            <person name="An P."/>
            <person name="Anderson E."/>
            <person name="Anderson S."/>
            <person name="Arachi H."/>
            <person name="Azer M."/>
            <person name="Bachantsang P."/>
            <person name="Barry A."/>
            <person name="Bayul T."/>
            <person name="Berlin A."/>
            <person name="Bessette D."/>
            <person name="Bloom T."/>
            <person name="Blye J."/>
            <person name="Boguslavskiy L."/>
            <person name="Bonnet C."/>
            <person name="Boukhgalter B."/>
            <person name="Bourzgui I."/>
            <person name="Brown A."/>
            <person name="Cahill P."/>
            <person name="Channer S."/>
            <person name="Cheshatsang Y."/>
            <person name="Chuda L."/>
            <person name="Citroen M."/>
            <person name="Collymore A."/>
            <person name="Cooke P."/>
            <person name="Costello M."/>
            <person name="D'Aco K."/>
            <person name="Daza R."/>
            <person name="De Haan G."/>
            <person name="DeGray S."/>
            <person name="DeMaso C."/>
            <person name="Dhargay N."/>
            <person name="Dooley K."/>
            <person name="Dooley E."/>
            <person name="Doricent M."/>
            <person name="Dorje P."/>
            <person name="Dorjee K."/>
            <person name="Dupes A."/>
            <person name="Elong R."/>
            <person name="Falk J."/>
            <person name="Farina A."/>
            <person name="Faro S."/>
            <person name="Ferguson D."/>
            <person name="Fisher S."/>
            <person name="Foley C.D."/>
            <person name="Franke A."/>
            <person name="Friedrich D."/>
            <person name="Gadbois L."/>
            <person name="Gearin G."/>
            <person name="Gearin C.R."/>
            <person name="Giannoukos G."/>
            <person name="Goode T."/>
            <person name="Graham J."/>
            <person name="Grandbois E."/>
            <person name="Grewal S."/>
            <person name="Gyaltsen K."/>
            <person name="Hafez N."/>
            <person name="Hagos B."/>
            <person name="Hall J."/>
            <person name="Henson C."/>
            <person name="Hollinger A."/>
            <person name="Honan T."/>
            <person name="Huard M.D."/>
            <person name="Hughes L."/>
            <person name="Hurhula B."/>
            <person name="Husby M.E."/>
            <person name="Kamat A."/>
            <person name="Kanga B."/>
            <person name="Kashin S."/>
            <person name="Khazanovich D."/>
            <person name="Kisner P."/>
            <person name="Lance K."/>
            <person name="Lara M."/>
            <person name="Lee W."/>
            <person name="Lennon N."/>
            <person name="Letendre F."/>
            <person name="LeVine R."/>
            <person name="Lipovsky A."/>
            <person name="Liu X."/>
            <person name="Liu J."/>
            <person name="Liu S."/>
            <person name="Lokyitsang T."/>
            <person name="Lokyitsang Y."/>
            <person name="Lubonja R."/>
            <person name="Lui A."/>
            <person name="MacDonald P."/>
            <person name="Magnisalis V."/>
            <person name="Maru K."/>
            <person name="Matthews C."/>
            <person name="McCusker W."/>
            <person name="McDonough S."/>
            <person name="Mehta T."/>
            <person name="Meldrim J."/>
            <person name="Meneus L."/>
            <person name="Mihai O."/>
            <person name="Mihalev A."/>
            <person name="Mihova T."/>
            <person name="Mittelman R."/>
            <person name="Mlenga V."/>
            <person name="Montmayeur A."/>
            <person name="Mulrain L."/>
            <person name="Navidi A."/>
            <person name="Naylor J."/>
            <person name="Negash T."/>
            <person name="Nguyen T."/>
            <person name="Nguyen N."/>
            <person name="Nicol R."/>
            <person name="Norbu C."/>
            <person name="Norbu N."/>
            <person name="Novod N."/>
            <person name="O'Neill B."/>
            <person name="Osman S."/>
            <person name="Markiewicz E."/>
            <person name="Oyono O.L."/>
            <person name="Patti C."/>
            <person name="Phunkhang P."/>
            <person name="Pierre F."/>
            <person name="Priest M."/>
            <person name="Raghuraman S."/>
            <person name="Rege F."/>
            <person name="Reyes R."/>
            <person name="Rise C."/>
            <person name="Rogov P."/>
            <person name="Ross K."/>
            <person name="Ryan E."/>
            <person name="Settipalli S."/>
            <person name="Shea T."/>
            <person name="Sherpa N."/>
            <person name="Shi L."/>
            <person name="Shih D."/>
            <person name="Sparrow T."/>
            <person name="Spaulding J."/>
            <person name="Stalker J."/>
            <person name="Stange-Thomann N."/>
            <person name="Stavropoulos S."/>
            <person name="Stone C."/>
            <person name="Strader C."/>
            <person name="Tesfaye S."/>
            <person name="Thomson T."/>
            <person name="Thoulutsang Y."/>
            <person name="Thoulutsang D."/>
            <person name="Topham K."/>
            <person name="Topping I."/>
            <person name="Tsamla T."/>
            <person name="Vassiliev H."/>
            <person name="Vo A."/>
            <person name="Wangchuk T."/>
            <person name="Wangdi T."/>
            <person name="Weiand M."/>
            <person name="Wilkinson J."/>
            <person name="Wilson A."/>
            <person name="Yadav S."/>
            <person name="Young G."/>
            <person name="Yu Q."/>
            <person name="Zembek L."/>
            <person name="Zhong D."/>
            <person name="Zimmer A."/>
            <person name="Zwirko Z."/>
            <person name="Jaffe D.B."/>
            <person name="Alvarez P."/>
            <person name="Brockman W."/>
            <person name="Butler J."/>
            <person name="Chin C."/>
            <person name="Gnerre S."/>
            <person name="Grabherr M."/>
            <person name="Kleber M."/>
            <person name="Mauceli E."/>
            <person name="MacCallum I."/>
        </authorList>
    </citation>
    <scope>NUCLEOTIDE SEQUENCE [LARGE SCALE GENOMIC DNA]</scope>
    <source>
        <strain evidence="3">MSH-3 / Tucson 14011-0111.49</strain>
    </source>
</reference>
<dbReference type="HOGENOM" id="CLU_161577_0_0_1"/>
<evidence type="ECO:0000313" key="3">
    <source>
        <dbReference type="Proteomes" id="UP000008744"/>
    </source>
</evidence>
<dbReference type="PhylomeDB" id="B4GQ94"/>
<dbReference type="EMBL" id="CH479187">
    <property type="protein sequence ID" value="EDW39766.1"/>
    <property type="molecule type" value="Genomic_DNA"/>
</dbReference>
<evidence type="ECO:0000313" key="2">
    <source>
        <dbReference type="EMBL" id="EDW39766.1"/>
    </source>
</evidence>
<keyword evidence="1" id="KW-0812">Transmembrane</keyword>
<keyword evidence="1" id="KW-0472">Membrane</keyword>
<proteinExistence type="predicted"/>
<dbReference type="Proteomes" id="UP000008744">
    <property type="component" value="Unassembled WGS sequence"/>
</dbReference>
<feature type="transmembrane region" description="Helical" evidence="1">
    <location>
        <begin position="44"/>
        <end position="65"/>
    </location>
</feature>
<keyword evidence="1" id="KW-1133">Transmembrane helix</keyword>
<feature type="transmembrane region" description="Helical" evidence="1">
    <location>
        <begin position="71"/>
        <end position="91"/>
    </location>
</feature>
<sequence length="134" mass="15812">MEPKIEEKWKNRRSTEEIGDWRDASLHTVLYEYFVKNMALSSDLGALIGYVLVFVITWYVIIWMARFVLSLVWPVVMLVLAVILIRLVSAFDIPELTDMLFQAVVVVSDMHQECQEYGEYEEYAECQDYQKYPE</sequence>
<organism evidence="3">
    <name type="scientific">Drosophila persimilis</name>
    <name type="common">Fruit fly</name>
    <dbReference type="NCBI Taxonomy" id="7234"/>
    <lineage>
        <taxon>Eukaryota</taxon>
        <taxon>Metazoa</taxon>
        <taxon>Ecdysozoa</taxon>
        <taxon>Arthropoda</taxon>
        <taxon>Hexapoda</taxon>
        <taxon>Insecta</taxon>
        <taxon>Pterygota</taxon>
        <taxon>Neoptera</taxon>
        <taxon>Endopterygota</taxon>
        <taxon>Diptera</taxon>
        <taxon>Brachycera</taxon>
        <taxon>Muscomorpha</taxon>
        <taxon>Ephydroidea</taxon>
        <taxon>Drosophilidae</taxon>
        <taxon>Drosophila</taxon>
        <taxon>Sophophora</taxon>
    </lineage>
</organism>
<evidence type="ECO:0000256" key="1">
    <source>
        <dbReference type="SAM" id="Phobius"/>
    </source>
</evidence>
<accession>B4GQ94</accession>
<gene>
    <name evidence="2" type="primary">Dper\GL14518</name>
    <name evidence="2" type="ORF">Dper_GL14518</name>
</gene>
<dbReference type="AlphaFoldDB" id="B4GQ94"/>
<keyword evidence="3" id="KW-1185">Reference proteome</keyword>